<feature type="compositionally biased region" description="Polar residues" evidence="1">
    <location>
        <begin position="43"/>
        <end position="54"/>
    </location>
</feature>
<feature type="compositionally biased region" description="Acidic residues" evidence="1">
    <location>
        <begin position="107"/>
        <end position="125"/>
    </location>
</feature>
<dbReference type="AlphaFoldDB" id="A0A6A2YG46"/>
<feature type="region of interest" description="Disordered" evidence="1">
    <location>
        <begin position="19"/>
        <end position="136"/>
    </location>
</feature>
<protein>
    <submittedName>
        <fullName evidence="2">Set domain protein</fullName>
    </submittedName>
</protein>
<feature type="compositionally biased region" description="Basic and acidic residues" evidence="1">
    <location>
        <begin position="126"/>
        <end position="135"/>
    </location>
</feature>
<accession>A0A6A2YG46</accession>
<feature type="compositionally biased region" description="Basic and acidic residues" evidence="1">
    <location>
        <begin position="66"/>
        <end position="83"/>
    </location>
</feature>
<reference evidence="2" key="1">
    <citation type="submission" date="2019-09" db="EMBL/GenBank/DDBJ databases">
        <title>Draft genome information of white flower Hibiscus syriacus.</title>
        <authorList>
            <person name="Kim Y.-M."/>
        </authorList>
    </citation>
    <scope>NUCLEOTIDE SEQUENCE [LARGE SCALE GENOMIC DNA]</scope>
    <source>
        <strain evidence="2">YM2019G1</strain>
    </source>
</reference>
<dbReference type="EMBL" id="VEPZ02001441">
    <property type="protein sequence ID" value="KAE8672884.1"/>
    <property type="molecule type" value="Genomic_DNA"/>
</dbReference>
<name>A0A6A2YG46_HIBSY</name>
<organism evidence="2 3">
    <name type="scientific">Hibiscus syriacus</name>
    <name type="common">Rose of Sharon</name>
    <dbReference type="NCBI Taxonomy" id="106335"/>
    <lineage>
        <taxon>Eukaryota</taxon>
        <taxon>Viridiplantae</taxon>
        <taxon>Streptophyta</taxon>
        <taxon>Embryophyta</taxon>
        <taxon>Tracheophyta</taxon>
        <taxon>Spermatophyta</taxon>
        <taxon>Magnoliopsida</taxon>
        <taxon>eudicotyledons</taxon>
        <taxon>Gunneridae</taxon>
        <taxon>Pentapetalae</taxon>
        <taxon>rosids</taxon>
        <taxon>malvids</taxon>
        <taxon>Malvales</taxon>
        <taxon>Malvaceae</taxon>
        <taxon>Malvoideae</taxon>
        <taxon>Hibiscus</taxon>
    </lineage>
</organism>
<sequence>MDLQRIQSWLAKVVYSEKKDDGSSFADIAVRKKRSRERAVSGHRNSQRTSNKSGESNHEYGGNELSSHDAVELKMDTKKETNKARKKQRAASFLTRMKQNSPSEVLEKEDDNDNEDDGGAPEEEGGERKNVDNEVVRLGGSGRARKRDFLEFDKPRPIHEECNGSHQCEWTVRQRWGKQVESLTTIRLNNDFLITMLPCDLETFEDVPKFGFKHCNMESYVIIDSIYTMKLRRFSPTELVRALGRATAHHRSENIVEGKASPKREFRSRKALTGSNHYLLEAIARAVKNNSGGGGVSHVDGDGVLRMKIVVRKQDLKQMLGMINDDGESGVTANHNCYQSSSSSVEERLNLLRSKHLLRSNAIVKESRHCWCPELQSIPEE</sequence>
<evidence type="ECO:0000256" key="1">
    <source>
        <dbReference type="SAM" id="MobiDB-lite"/>
    </source>
</evidence>
<keyword evidence="3" id="KW-1185">Reference proteome</keyword>
<evidence type="ECO:0000313" key="3">
    <source>
        <dbReference type="Proteomes" id="UP000436088"/>
    </source>
</evidence>
<comment type="caution">
    <text evidence="2">The sequence shown here is derived from an EMBL/GenBank/DDBJ whole genome shotgun (WGS) entry which is preliminary data.</text>
</comment>
<gene>
    <name evidence="2" type="ORF">F3Y22_tig00111834pilonHSYRG00295</name>
</gene>
<dbReference type="Proteomes" id="UP000436088">
    <property type="component" value="Unassembled WGS sequence"/>
</dbReference>
<evidence type="ECO:0000313" key="2">
    <source>
        <dbReference type="EMBL" id="KAE8672884.1"/>
    </source>
</evidence>
<proteinExistence type="predicted"/>